<evidence type="ECO:0000313" key="3">
    <source>
        <dbReference type="Proteomes" id="UP000623129"/>
    </source>
</evidence>
<organism evidence="2 3">
    <name type="scientific">Carex littledalei</name>
    <dbReference type="NCBI Taxonomy" id="544730"/>
    <lineage>
        <taxon>Eukaryota</taxon>
        <taxon>Viridiplantae</taxon>
        <taxon>Streptophyta</taxon>
        <taxon>Embryophyta</taxon>
        <taxon>Tracheophyta</taxon>
        <taxon>Spermatophyta</taxon>
        <taxon>Magnoliopsida</taxon>
        <taxon>Liliopsida</taxon>
        <taxon>Poales</taxon>
        <taxon>Cyperaceae</taxon>
        <taxon>Cyperoideae</taxon>
        <taxon>Cariceae</taxon>
        <taxon>Carex</taxon>
        <taxon>Carex subgen. Euthyceras</taxon>
    </lineage>
</organism>
<sequence length="100" mass="11582">MEQELQSLRKRNKELEKEANEGREREDLLRQRLMHARARLRVVEEAEERLSVEIGELEGDALEQTRAYESHIQQMLDQLALAHKIIAASKNATRSGGDEM</sequence>
<dbReference type="GO" id="GO:0098869">
    <property type="term" value="P:cellular oxidant detoxification"/>
    <property type="evidence" value="ECO:0007669"/>
    <property type="project" value="InterPro"/>
</dbReference>
<feature type="region of interest" description="Disordered" evidence="1">
    <location>
        <begin position="1"/>
        <end position="25"/>
    </location>
</feature>
<gene>
    <name evidence="2" type="ORF">FCM35_KLT20112</name>
</gene>
<dbReference type="InterPro" id="IPR039282">
    <property type="entry name" value="LSU"/>
</dbReference>
<dbReference type="Proteomes" id="UP000623129">
    <property type="component" value="Unassembled WGS sequence"/>
</dbReference>
<dbReference type="EMBL" id="SWLB01000008">
    <property type="protein sequence ID" value="KAF3335605.1"/>
    <property type="molecule type" value="Genomic_DNA"/>
</dbReference>
<feature type="compositionally biased region" description="Basic and acidic residues" evidence="1">
    <location>
        <begin position="13"/>
        <end position="25"/>
    </location>
</feature>
<evidence type="ECO:0000313" key="2">
    <source>
        <dbReference type="EMBL" id="KAF3335605.1"/>
    </source>
</evidence>
<keyword evidence="3" id="KW-1185">Reference proteome</keyword>
<comment type="caution">
    <text evidence="2">The sequence shown here is derived from an EMBL/GenBank/DDBJ whole genome shotgun (WGS) entry which is preliminary data.</text>
</comment>
<dbReference type="AlphaFoldDB" id="A0A833QYZ5"/>
<protein>
    <submittedName>
        <fullName evidence="2">Uncharacterized protein</fullName>
    </submittedName>
</protein>
<dbReference type="PANTHER" id="PTHR34283:SF1">
    <property type="entry name" value="PROTEIN RESPONSE TO LOW SULFUR 1"/>
    <property type="match status" value="1"/>
</dbReference>
<reference evidence="2" key="1">
    <citation type="submission" date="2020-01" db="EMBL/GenBank/DDBJ databases">
        <title>Genome sequence of Kobresia littledalei, the first chromosome-level genome in the family Cyperaceae.</title>
        <authorList>
            <person name="Qu G."/>
        </authorList>
    </citation>
    <scope>NUCLEOTIDE SEQUENCE</scope>
    <source>
        <strain evidence="2">C.B.Clarke</strain>
        <tissue evidence="2">Leaf</tissue>
    </source>
</reference>
<dbReference type="OrthoDB" id="1888446at2759"/>
<accession>A0A833QYZ5</accession>
<proteinExistence type="predicted"/>
<dbReference type="PANTHER" id="PTHR34283">
    <property type="entry name" value="PROTEIN RESPONSE TO LOW SULFUR 1"/>
    <property type="match status" value="1"/>
</dbReference>
<name>A0A833QYZ5_9POAL</name>
<evidence type="ECO:0000256" key="1">
    <source>
        <dbReference type="SAM" id="MobiDB-lite"/>
    </source>
</evidence>